<organism evidence="3">
    <name type="scientific">Ascaris suum</name>
    <name type="common">Pig roundworm</name>
    <name type="synonym">Ascaris lumbricoides</name>
    <dbReference type="NCBI Taxonomy" id="6253"/>
    <lineage>
        <taxon>Eukaryota</taxon>
        <taxon>Metazoa</taxon>
        <taxon>Ecdysozoa</taxon>
        <taxon>Nematoda</taxon>
        <taxon>Chromadorea</taxon>
        <taxon>Rhabditida</taxon>
        <taxon>Spirurina</taxon>
        <taxon>Ascaridomorpha</taxon>
        <taxon>Ascaridoidea</taxon>
        <taxon>Ascarididae</taxon>
        <taxon>Ascaris</taxon>
    </lineage>
</organism>
<evidence type="ECO:0000313" key="3">
    <source>
        <dbReference type="EMBL" id="ADY47686.1"/>
    </source>
</evidence>
<feature type="region of interest" description="Disordered" evidence="2">
    <location>
        <begin position="1"/>
        <end position="26"/>
    </location>
</feature>
<proteinExistence type="evidence at transcript level"/>
<sequence>MDTNCKEHDSPLARLEGEDTEESEDDLMRDDVDGVEQVFFDFEAFPLNDSDKTGIVDMLTQIFLRTDVDVNDMASALIRQSPFGCIFRPADDYIDEDNENIVFGVVSLIELGNTKKFESDIWNLLKARAAKYAPNENIISRLEKLSSCSGDTRVGLLINERMLHFPSSIAAPAFDSLKSDIAASGTRYRFDVVITIQKIRIADVAKQQLGRDTGGSKKKKGKAAKKRAAAAALNNADVIFDNPEEEILYSADFVESDGGGFDYFQYPVQSDVEKESKFNSTVVGGITYRPYRRVCLMDANRFSRFIDITSNQNSSKGSFE</sequence>
<evidence type="ECO:0000256" key="1">
    <source>
        <dbReference type="ARBA" id="ARBA00006781"/>
    </source>
</evidence>
<reference evidence="3" key="1">
    <citation type="journal article" date="2011" name="Genome Res.">
        <title>Deep small RNA sequencing from the nematode Ascaris reveals conservation, functional diversification, and novel developmental profiles.</title>
        <authorList>
            <person name="Wang J."/>
            <person name="Czech B."/>
            <person name="Crunk A."/>
            <person name="Wallace A."/>
            <person name="Mitreva M."/>
            <person name="Hannon G.J."/>
            <person name="Davis R.E."/>
        </authorList>
    </citation>
    <scope>NUCLEOTIDE SEQUENCE</scope>
</reference>
<name>F1LC32_ASCSU</name>
<dbReference type="Pfam" id="PF13862">
    <property type="entry name" value="BCCIP"/>
    <property type="match status" value="1"/>
</dbReference>
<evidence type="ECO:0000256" key="2">
    <source>
        <dbReference type="SAM" id="MobiDB-lite"/>
    </source>
</evidence>
<dbReference type="PANTHER" id="PTHR13261">
    <property type="entry name" value="BRCA2 AND CDKN1A INTERACTING PROTEIN"/>
    <property type="match status" value="1"/>
</dbReference>
<dbReference type="AlphaFoldDB" id="F1LC32"/>
<dbReference type="InterPro" id="IPR025602">
    <property type="entry name" value="BCP1_family"/>
</dbReference>
<dbReference type="GO" id="GO:0005634">
    <property type="term" value="C:nucleus"/>
    <property type="evidence" value="ECO:0007669"/>
    <property type="project" value="TreeGrafter"/>
</dbReference>
<dbReference type="EMBL" id="JI177062">
    <property type="protein sequence ID" value="ADY47686.1"/>
    <property type="molecule type" value="mRNA"/>
</dbReference>
<comment type="similarity">
    <text evidence="1">Belongs to the BCP1 family.</text>
</comment>
<accession>F1LC32</accession>
<feature type="compositionally biased region" description="Basic and acidic residues" evidence="2">
    <location>
        <begin position="1"/>
        <end position="17"/>
    </location>
</feature>
<protein>
    <submittedName>
        <fullName evidence="3">Protein BCCIP</fullName>
    </submittedName>
</protein>
<dbReference type="PANTHER" id="PTHR13261:SF0">
    <property type="entry name" value="BRCA2 AND CDKN1A-INTERACTING PROTEIN"/>
    <property type="match status" value="1"/>
</dbReference>